<dbReference type="RefSeq" id="WP_245712600.1">
    <property type="nucleotide sequence ID" value="NZ_FMHT01000003.1"/>
</dbReference>
<dbReference type="GO" id="GO:0003677">
    <property type="term" value="F:DNA binding"/>
    <property type="evidence" value="ECO:0007669"/>
    <property type="project" value="UniProtKB-UniRule"/>
</dbReference>
<evidence type="ECO:0000313" key="6">
    <source>
        <dbReference type="Proteomes" id="UP000199699"/>
    </source>
</evidence>
<keyword evidence="1 2" id="KW-0238">DNA-binding</keyword>
<reference evidence="5 6" key="1">
    <citation type="submission" date="2016-06" db="EMBL/GenBank/DDBJ databases">
        <authorList>
            <person name="Kjaerup R.B."/>
            <person name="Dalgaard T.S."/>
            <person name="Juul-Madsen H.R."/>
        </authorList>
    </citation>
    <scope>NUCLEOTIDE SEQUENCE [LARGE SCALE GENOMIC DNA]</scope>
    <source>
        <strain evidence="5 6">DSM 43818</strain>
    </source>
</reference>
<gene>
    <name evidence="5" type="ORF">GA0070616_0236</name>
</gene>
<accession>A0A1C6R9H8</accession>
<protein>
    <recommendedName>
        <fullName evidence="4">HTH tetR-type domain-containing protein</fullName>
    </recommendedName>
</protein>
<organism evidence="5 6">
    <name type="scientific">Micromonospora nigra</name>
    <dbReference type="NCBI Taxonomy" id="145857"/>
    <lineage>
        <taxon>Bacteria</taxon>
        <taxon>Bacillati</taxon>
        <taxon>Actinomycetota</taxon>
        <taxon>Actinomycetes</taxon>
        <taxon>Micromonosporales</taxon>
        <taxon>Micromonosporaceae</taxon>
        <taxon>Micromonospora</taxon>
    </lineage>
</organism>
<dbReference type="Proteomes" id="UP000199699">
    <property type="component" value="Unassembled WGS sequence"/>
</dbReference>
<evidence type="ECO:0000256" key="3">
    <source>
        <dbReference type="SAM" id="MobiDB-lite"/>
    </source>
</evidence>
<evidence type="ECO:0000256" key="2">
    <source>
        <dbReference type="PROSITE-ProRule" id="PRU00335"/>
    </source>
</evidence>
<dbReference type="SUPFAM" id="SSF46689">
    <property type="entry name" value="Homeodomain-like"/>
    <property type="match status" value="1"/>
</dbReference>
<sequence>MGRAGAPGQAGSAGVGTPPAAETAADPPARVDGRTARAERTRAAIVEAHLALISEGDLRPTGERIAERAGISLRTLWTNFKDMETLFEASGAELLRQQDAVWRPISPTLPLPRRVDAYCRQRAKLLQLIAPSARAAQMREPVSAQLHRNRLKHIARVRDEVEQLFASELDRAGAGREQLVQALVAASMWSAWSMLRDGLGLGVDQARAVMARTVGALLAEPAGADHRR</sequence>
<feature type="region of interest" description="Disordered" evidence="3">
    <location>
        <begin position="1"/>
        <end position="38"/>
    </location>
</feature>
<proteinExistence type="predicted"/>
<evidence type="ECO:0000259" key="4">
    <source>
        <dbReference type="PROSITE" id="PS50977"/>
    </source>
</evidence>
<feature type="compositionally biased region" description="Low complexity" evidence="3">
    <location>
        <begin position="17"/>
        <end position="28"/>
    </location>
</feature>
<dbReference type="Gene3D" id="1.10.357.10">
    <property type="entry name" value="Tetracycline Repressor, domain 2"/>
    <property type="match status" value="1"/>
</dbReference>
<feature type="compositionally biased region" description="Basic and acidic residues" evidence="3">
    <location>
        <begin position="29"/>
        <end position="38"/>
    </location>
</feature>
<dbReference type="PROSITE" id="PS50977">
    <property type="entry name" value="HTH_TETR_2"/>
    <property type="match status" value="1"/>
</dbReference>
<name>A0A1C6R9H8_9ACTN</name>
<dbReference type="InterPro" id="IPR001647">
    <property type="entry name" value="HTH_TetR"/>
</dbReference>
<dbReference type="AlphaFoldDB" id="A0A1C6R9H8"/>
<dbReference type="InterPro" id="IPR009057">
    <property type="entry name" value="Homeodomain-like_sf"/>
</dbReference>
<dbReference type="STRING" id="145857.GA0070616_0236"/>
<evidence type="ECO:0000256" key="1">
    <source>
        <dbReference type="ARBA" id="ARBA00023125"/>
    </source>
</evidence>
<feature type="domain" description="HTH tetR-type" evidence="4">
    <location>
        <begin position="39"/>
        <end position="98"/>
    </location>
</feature>
<keyword evidence="6" id="KW-1185">Reference proteome</keyword>
<feature type="DNA-binding region" description="H-T-H motif" evidence="2">
    <location>
        <begin position="61"/>
        <end position="80"/>
    </location>
</feature>
<evidence type="ECO:0000313" key="5">
    <source>
        <dbReference type="EMBL" id="SCL13776.1"/>
    </source>
</evidence>
<dbReference type="EMBL" id="FMHT01000003">
    <property type="protein sequence ID" value="SCL13776.1"/>
    <property type="molecule type" value="Genomic_DNA"/>
</dbReference>